<dbReference type="InterPro" id="IPR051960">
    <property type="entry name" value="eIF2B_gamma"/>
</dbReference>
<feature type="domain" description="Nucleotidyl transferase" evidence="10">
    <location>
        <begin position="6"/>
        <end position="141"/>
    </location>
</feature>
<dbReference type="Pfam" id="PF00483">
    <property type="entry name" value="NTP_transferase"/>
    <property type="match status" value="1"/>
</dbReference>
<dbReference type="GO" id="GO:0002183">
    <property type="term" value="P:cytoplasmic translational initiation"/>
    <property type="evidence" value="ECO:0007669"/>
    <property type="project" value="TreeGrafter"/>
</dbReference>
<comment type="caution">
    <text evidence="11">The sequence shown here is derived from an EMBL/GenBank/DDBJ whole genome shotgun (WGS) entry which is preliminary data.</text>
</comment>
<dbReference type="AlphaFoldDB" id="A0AAV2YWJ6"/>
<reference evidence="11" key="1">
    <citation type="submission" date="2022-11" db="EMBL/GenBank/DDBJ databases">
        <authorList>
            <person name="Morgan W.R."/>
            <person name="Tartar A."/>
        </authorList>
    </citation>
    <scope>NUCLEOTIDE SEQUENCE</scope>
    <source>
        <strain evidence="11">ARSEF 373</strain>
    </source>
</reference>
<dbReference type="Gene3D" id="3.90.550.10">
    <property type="entry name" value="Spore Coat Polysaccharide Biosynthesis Protein SpsA, Chain A"/>
    <property type="match status" value="1"/>
</dbReference>
<keyword evidence="12" id="KW-1185">Reference proteome</keyword>
<evidence type="ECO:0000256" key="9">
    <source>
        <dbReference type="ARBA" id="ARBA00046432"/>
    </source>
</evidence>
<dbReference type="PANTHER" id="PTHR45989">
    <property type="entry name" value="TRANSLATION INITIATION FACTOR EIF-2B SUBUNIT GAMMA"/>
    <property type="match status" value="1"/>
</dbReference>
<keyword evidence="3" id="KW-0963">Cytoplasm</keyword>
<evidence type="ECO:0000259" key="10">
    <source>
        <dbReference type="Pfam" id="PF00483"/>
    </source>
</evidence>
<dbReference type="GO" id="GO:0003743">
    <property type="term" value="F:translation initiation factor activity"/>
    <property type="evidence" value="ECO:0007669"/>
    <property type="project" value="UniProtKB-KW"/>
</dbReference>
<organism evidence="11 12">
    <name type="scientific">Lagenidium giganteum</name>
    <dbReference type="NCBI Taxonomy" id="4803"/>
    <lineage>
        <taxon>Eukaryota</taxon>
        <taxon>Sar</taxon>
        <taxon>Stramenopiles</taxon>
        <taxon>Oomycota</taxon>
        <taxon>Peronosporomycetes</taxon>
        <taxon>Pythiales</taxon>
        <taxon>Pythiaceae</taxon>
    </lineage>
</organism>
<evidence type="ECO:0000256" key="3">
    <source>
        <dbReference type="ARBA" id="ARBA00022490"/>
    </source>
</evidence>
<reference evidence="11" key="2">
    <citation type="journal article" date="2023" name="Microbiol Resour">
        <title>Decontamination and Annotation of the Draft Genome Sequence of the Oomycete Lagenidium giganteum ARSEF 373.</title>
        <authorList>
            <person name="Morgan W.R."/>
            <person name="Tartar A."/>
        </authorList>
    </citation>
    <scope>NUCLEOTIDE SEQUENCE</scope>
    <source>
        <strain evidence="11">ARSEF 373</strain>
    </source>
</reference>
<dbReference type="GO" id="GO:0005085">
    <property type="term" value="F:guanyl-nucleotide exchange factor activity"/>
    <property type="evidence" value="ECO:0007669"/>
    <property type="project" value="TreeGrafter"/>
</dbReference>
<keyword evidence="5" id="KW-0648">Protein biosynthesis</keyword>
<dbReference type="InterPro" id="IPR005835">
    <property type="entry name" value="NTP_transferase_dom"/>
</dbReference>
<accession>A0AAV2YWJ6</accession>
<evidence type="ECO:0000256" key="7">
    <source>
        <dbReference type="ARBA" id="ARBA00044229"/>
    </source>
</evidence>
<dbReference type="CDD" id="cd04198">
    <property type="entry name" value="eIF-2B_gamma_N"/>
    <property type="match status" value="1"/>
</dbReference>
<comment type="subunit">
    <text evidence="9">Component of the translation initiation factor 2B (eIF2B) complex which is a heterodecamer of two sets of five different subunits: alpha, beta, gamma, delta and epsilon. Subunits alpha, beta and delta comprise a regulatory subcomplex and subunits epsilon and gamma comprise a catalytic subcomplex. Within the complex, the hexameric regulatory complex resides at the center, with the two heterodimeric catalytic subcomplexes bound on opposite sides.</text>
</comment>
<evidence type="ECO:0000313" key="11">
    <source>
        <dbReference type="EMBL" id="DAZ97557.1"/>
    </source>
</evidence>
<proteinExistence type="inferred from homology"/>
<dbReference type="InterPro" id="IPR029044">
    <property type="entry name" value="Nucleotide-diphossugar_trans"/>
</dbReference>
<dbReference type="GO" id="GO:0005851">
    <property type="term" value="C:eukaryotic translation initiation factor 2B complex"/>
    <property type="evidence" value="ECO:0007669"/>
    <property type="project" value="TreeGrafter"/>
</dbReference>
<evidence type="ECO:0000256" key="8">
    <source>
        <dbReference type="ARBA" id="ARBA00045373"/>
    </source>
</evidence>
<dbReference type="GO" id="GO:0005829">
    <property type="term" value="C:cytosol"/>
    <property type="evidence" value="ECO:0007669"/>
    <property type="project" value="UniProtKB-SubCell"/>
</dbReference>
<comment type="function">
    <text evidence="8">Acts as a component of the translation initiation factor 2B (eIF2B) complex, which catalyzes the exchange of GDP for GTP on the eukaryotic initiation factor 2 (eIF2) complex gamma subunit. Its guanine nucleotide exchange factor activity is repressed when bound to eIF2 complex phosphorylated on the alpha subunit, thereby limiting the amount of methionyl-initiator methionine tRNA available to the ribosome and consequently global translation is repressed.</text>
</comment>
<dbReference type="EMBL" id="DAKRPA010000131">
    <property type="protein sequence ID" value="DAZ97557.1"/>
    <property type="molecule type" value="Genomic_DNA"/>
</dbReference>
<comment type="similarity">
    <text evidence="2">Belongs to the eIF-2B gamma/epsilon subunits family.</text>
</comment>
<evidence type="ECO:0000256" key="4">
    <source>
        <dbReference type="ARBA" id="ARBA00022540"/>
    </source>
</evidence>
<evidence type="ECO:0000256" key="1">
    <source>
        <dbReference type="ARBA" id="ARBA00004514"/>
    </source>
</evidence>
<dbReference type="Proteomes" id="UP001146120">
    <property type="component" value="Unassembled WGS sequence"/>
</dbReference>
<evidence type="ECO:0000256" key="2">
    <source>
        <dbReference type="ARBA" id="ARBA00007878"/>
    </source>
</evidence>
<sequence length="316" mass="35848">MAEFQAIILAGGSGIRMYPLTEETPKSLLPANGKPLLWYQLSLLEASGFAEVLVVTVHDMVAQMQDYVSREYDGKIKVELCEVEDNSETADALREIADKIKKDFIVLAGDLITDVVVQNVADFHRINDASVTMLLKQETKPDKAKGEKPRRDKDMTDCIGLVEKEQRVVLLSQAVHMNEDLYVSKSLMQRRPNFVLHTDLYDPHFYIFSHWVLDLLIEKKYIASIKADLLPHLVRRQFRGKAALPPAIFEKATSKQQLAHSLSLATHHFDEEDVVRCFAYTLPLNGYCERADTIPAYKAMDAEVKSRLRIARSPSM</sequence>
<evidence type="ECO:0000256" key="6">
    <source>
        <dbReference type="ARBA" id="ARBA00044196"/>
    </source>
</evidence>
<gene>
    <name evidence="11" type="ORF">N0F65_005529</name>
</gene>
<dbReference type="PANTHER" id="PTHR45989:SF1">
    <property type="entry name" value="TRANSLATION INITIATION FACTOR EIF-2B SUBUNIT GAMMA"/>
    <property type="match status" value="1"/>
</dbReference>
<evidence type="ECO:0000256" key="5">
    <source>
        <dbReference type="ARBA" id="ARBA00022917"/>
    </source>
</evidence>
<name>A0AAV2YWJ6_9STRA</name>
<evidence type="ECO:0000313" key="12">
    <source>
        <dbReference type="Proteomes" id="UP001146120"/>
    </source>
</evidence>
<comment type="subcellular location">
    <subcellularLocation>
        <location evidence="1">Cytoplasm</location>
        <location evidence="1">Cytosol</location>
    </subcellularLocation>
</comment>
<dbReference type="SUPFAM" id="SSF53448">
    <property type="entry name" value="Nucleotide-diphospho-sugar transferases"/>
    <property type="match status" value="1"/>
</dbReference>
<protein>
    <recommendedName>
        <fullName evidence="6">Translation initiation factor eIF2B subunit gamma</fullName>
    </recommendedName>
    <alternativeName>
        <fullName evidence="7">eIF2B GDP-GTP exchange factor subunit gamma</fullName>
    </alternativeName>
</protein>
<keyword evidence="4" id="KW-0396">Initiation factor</keyword>